<dbReference type="AlphaFoldDB" id="A0AAD6AG62"/>
<name>A0AAD6AG62_9TELE</name>
<evidence type="ECO:0000256" key="1">
    <source>
        <dbReference type="SAM" id="MobiDB-lite"/>
    </source>
</evidence>
<dbReference type="InterPro" id="IPR050278">
    <property type="entry name" value="Serine_Prot_S9B/DPPIV"/>
</dbReference>
<evidence type="ECO:0000313" key="6">
    <source>
        <dbReference type="Proteomes" id="UP001219934"/>
    </source>
</evidence>
<dbReference type="Proteomes" id="UP001219934">
    <property type="component" value="Unassembled WGS sequence"/>
</dbReference>
<dbReference type="Gene3D" id="2.140.10.30">
    <property type="entry name" value="Dipeptidylpeptidase IV, N-terminal domain"/>
    <property type="match status" value="1"/>
</dbReference>
<dbReference type="SUPFAM" id="SSF82171">
    <property type="entry name" value="DPP6 N-terminal domain-like"/>
    <property type="match status" value="1"/>
</dbReference>
<keyword evidence="2" id="KW-0812">Transmembrane</keyword>
<accession>A0AAD6AG62</accession>
<evidence type="ECO:0000256" key="2">
    <source>
        <dbReference type="SAM" id="Phobius"/>
    </source>
</evidence>
<reference evidence="5" key="1">
    <citation type="submission" date="2022-11" db="EMBL/GenBank/DDBJ databases">
        <title>Chromosome-level genome of Pogonophryne albipinna.</title>
        <authorList>
            <person name="Jo E."/>
        </authorList>
    </citation>
    <scope>NUCLEOTIDE SEQUENCE</scope>
    <source>
        <strain evidence="5">SGF0006</strain>
        <tissue evidence="5">Muscle</tissue>
    </source>
</reference>
<keyword evidence="2" id="KW-1133">Transmembrane helix</keyword>
<feature type="transmembrane region" description="Helical" evidence="2">
    <location>
        <begin position="12"/>
        <end position="36"/>
    </location>
</feature>
<dbReference type="GO" id="GO:1901379">
    <property type="term" value="P:regulation of potassium ion transmembrane transport"/>
    <property type="evidence" value="ECO:0007669"/>
    <property type="project" value="TreeGrafter"/>
</dbReference>
<keyword evidence="2" id="KW-0472">Membrane</keyword>
<keyword evidence="6" id="KW-1185">Reference proteome</keyword>
<dbReference type="Pfam" id="PF00326">
    <property type="entry name" value="Peptidase_S9"/>
    <property type="match status" value="2"/>
</dbReference>
<dbReference type="GO" id="GO:0015459">
    <property type="term" value="F:potassium channel regulator activity"/>
    <property type="evidence" value="ECO:0007669"/>
    <property type="project" value="TreeGrafter"/>
</dbReference>
<dbReference type="GO" id="GO:0008076">
    <property type="term" value="C:voltage-gated potassium channel complex"/>
    <property type="evidence" value="ECO:0007669"/>
    <property type="project" value="TreeGrafter"/>
</dbReference>
<feature type="domain" description="Dipeptidylpeptidase IV N-terminal" evidence="4">
    <location>
        <begin position="241"/>
        <end position="313"/>
    </location>
</feature>
<feature type="compositionally biased region" description="Basic and acidic residues" evidence="1">
    <location>
        <begin position="83"/>
        <end position="121"/>
    </location>
</feature>
<dbReference type="PANTHER" id="PTHR11731:SF21">
    <property type="entry name" value="INACTIVE DIPEPTIDYL PEPTIDASE 10"/>
    <property type="match status" value="1"/>
</dbReference>
<feature type="domain" description="Peptidase S9 prolyl oligopeptidase catalytic" evidence="3">
    <location>
        <begin position="664"/>
        <end position="785"/>
    </location>
</feature>
<dbReference type="Pfam" id="PF00930">
    <property type="entry name" value="DPPIV_N"/>
    <property type="match status" value="2"/>
</dbReference>
<feature type="region of interest" description="Disordered" evidence="1">
    <location>
        <begin position="83"/>
        <end position="126"/>
    </location>
</feature>
<dbReference type="GO" id="GO:0008236">
    <property type="term" value="F:serine-type peptidase activity"/>
    <property type="evidence" value="ECO:0007669"/>
    <property type="project" value="InterPro"/>
</dbReference>
<evidence type="ECO:0000313" key="5">
    <source>
        <dbReference type="EMBL" id="KAJ4924204.1"/>
    </source>
</evidence>
<sequence>EFVDVSPQERNWKGIAISLLVIVAVCSLITMSVVVLTPAELPGNNKSRLTAADLYKPEFSVHNPEATWISVAVESSCRKCLQRGRDGGDGAQEEERTARHCEESDGDVTEEKGNSDFEKEANTSSLQLPHMLHKKEVLQHESRYVTEHFTVSPRREQSLLHMFLLTYRSISMCVNWRRDSVADCKKKENHRLQGESESDSEVVYRNRDGHVIKFNFASNETDFILANSTFTAFKAVKYSLSADLMYALFAYDVKQTYRYSYTASYIVYNIYTREVWELNPPEVHNAVLQHAAWGKQGRQLIFIFENNIYYQSDVRKEILHSHLAHWWSPDGERLAFLSINDTLVPNMVLPQFTGSTYPKGLQYPYPMAGQKNPEVKLLVVNLYGATHTQELQPPDQLKLSDFYVTMVKWISNTHLAVRWVNRSQNASLLTVCDATIGVCVQRHEDSSGTWLSFQGQEPLFSKDRSRFFLSLPVKQGGQGDFNHITMFTKKLRSDKDEVRHLTSGDWEVTKIVAYDENNQIIYFLSTEPSAQQRHLYSVSTLGLFPRRCVTCGLKDECSSFDAEVSPDAQHAILHCKGPGVPAVLLLSFIDVNSYFILENNLPLRSALETKKRIRNETHTITNDNFALPLKLIYPPDFSESFLYGLLLIVGSSPGGQGVTDEFRLDWYLGLVGSEQVIVARLDGRGSGFRGQRVLQQIHQRLGTVDKDDQIAALQYLVKLPFIDPTRVGVFGEDYGGYLALMALKSTENLIQCAAVQAPITDWSLYASTVSERYLGSPWTEENKYQRDRRVIKCPVFDASLEHFPRLNPSWGGKVKDQASNVLTNMKSLQGATLFLAHGTADANVHFQHSAELIKHLIKIGANYTMQIYPDEGHFLSRRSQIQLTHALIGYFRGCLLDASLLSQLKSDD</sequence>
<feature type="non-terminal residue" evidence="5">
    <location>
        <position position="908"/>
    </location>
</feature>
<dbReference type="EMBL" id="JAPTMU010000023">
    <property type="protein sequence ID" value="KAJ4924204.1"/>
    <property type="molecule type" value="Genomic_DNA"/>
</dbReference>
<dbReference type="InterPro" id="IPR002469">
    <property type="entry name" value="Peptidase_S9B_N"/>
</dbReference>
<evidence type="ECO:0000259" key="3">
    <source>
        <dbReference type="Pfam" id="PF00326"/>
    </source>
</evidence>
<evidence type="ECO:0008006" key="7">
    <source>
        <dbReference type="Google" id="ProtNLM"/>
    </source>
</evidence>
<dbReference type="GO" id="GO:0006508">
    <property type="term" value="P:proteolysis"/>
    <property type="evidence" value="ECO:0007669"/>
    <property type="project" value="InterPro"/>
</dbReference>
<feature type="domain" description="Dipeptidylpeptidase IV N-terminal" evidence="4">
    <location>
        <begin position="315"/>
        <end position="581"/>
    </location>
</feature>
<dbReference type="SUPFAM" id="SSF53474">
    <property type="entry name" value="alpha/beta-Hydrolases"/>
    <property type="match status" value="1"/>
</dbReference>
<evidence type="ECO:0000259" key="4">
    <source>
        <dbReference type="Pfam" id="PF00930"/>
    </source>
</evidence>
<gene>
    <name evidence="5" type="ORF">JOQ06_000444</name>
</gene>
<feature type="domain" description="Peptidase S9 prolyl oligopeptidase catalytic" evidence="3">
    <location>
        <begin position="823"/>
        <end position="895"/>
    </location>
</feature>
<comment type="caution">
    <text evidence="5">The sequence shown here is derived from an EMBL/GenBank/DDBJ whole genome shotgun (WGS) entry which is preliminary data.</text>
</comment>
<organism evidence="5 6">
    <name type="scientific">Pogonophryne albipinna</name>
    <dbReference type="NCBI Taxonomy" id="1090488"/>
    <lineage>
        <taxon>Eukaryota</taxon>
        <taxon>Metazoa</taxon>
        <taxon>Chordata</taxon>
        <taxon>Craniata</taxon>
        <taxon>Vertebrata</taxon>
        <taxon>Euteleostomi</taxon>
        <taxon>Actinopterygii</taxon>
        <taxon>Neopterygii</taxon>
        <taxon>Teleostei</taxon>
        <taxon>Neoteleostei</taxon>
        <taxon>Acanthomorphata</taxon>
        <taxon>Eupercaria</taxon>
        <taxon>Perciformes</taxon>
        <taxon>Notothenioidei</taxon>
        <taxon>Pogonophryne</taxon>
    </lineage>
</organism>
<dbReference type="Gene3D" id="3.40.50.1820">
    <property type="entry name" value="alpha/beta hydrolase"/>
    <property type="match status" value="1"/>
</dbReference>
<dbReference type="PANTHER" id="PTHR11731">
    <property type="entry name" value="PROTEASE FAMILY S9B,C DIPEPTIDYL-PEPTIDASE IV-RELATED"/>
    <property type="match status" value="1"/>
</dbReference>
<dbReference type="InterPro" id="IPR001375">
    <property type="entry name" value="Peptidase_S9_cat"/>
</dbReference>
<protein>
    <recommendedName>
        <fullName evidence="7">Dipeptidyl peptidase like 10</fullName>
    </recommendedName>
</protein>
<dbReference type="InterPro" id="IPR029058">
    <property type="entry name" value="AB_hydrolase_fold"/>
</dbReference>
<proteinExistence type="predicted"/>